<evidence type="ECO:0000256" key="1">
    <source>
        <dbReference type="ARBA" id="ARBA00001946"/>
    </source>
</evidence>
<reference evidence="9 10" key="1">
    <citation type="submission" date="2016-04" db="EMBL/GenBank/DDBJ databases">
        <title>Genome sequence of Methanobrevibacter cuticularis DSM 11139.</title>
        <authorList>
            <person name="Poehlein A."/>
            <person name="Seedorf H."/>
            <person name="Daniel R."/>
        </authorList>
    </citation>
    <scope>NUCLEOTIDE SEQUENCE [LARGE SCALE GENOMIC DNA]</scope>
    <source>
        <strain evidence="9 10">DSM 11139</strain>
    </source>
</reference>
<dbReference type="Gene3D" id="3.40.50.300">
    <property type="entry name" value="P-loop containing nucleotide triphosphate hydrolases"/>
    <property type="match status" value="2"/>
</dbReference>
<dbReference type="PANTHER" id="PTHR43873:SF2">
    <property type="entry name" value="COBYRIC ACID SYNTHASE"/>
    <property type="match status" value="1"/>
</dbReference>
<dbReference type="EMBL" id="LWMW01000091">
    <property type="protein sequence ID" value="KZX16498.1"/>
    <property type="molecule type" value="Genomic_DNA"/>
</dbReference>
<comment type="caution">
    <text evidence="9">The sequence shown here is derived from an EMBL/GenBank/DDBJ whole genome shotgun (WGS) entry which is preliminary data.</text>
</comment>
<evidence type="ECO:0000313" key="9">
    <source>
        <dbReference type="EMBL" id="KZX16498.1"/>
    </source>
</evidence>
<feature type="domain" description="CobB/CobQ-like glutamine amidotransferase" evidence="8">
    <location>
        <begin position="37"/>
        <end position="197"/>
    </location>
</feature>
<evidence type="ECO:0000256" key="2">
    <source>
        <dbReference type="ARBA" id="ARBA00022598"/>
    </source>
</evidence>
<keyword evidence="3" id="KW-0547">Nucleotide-binding</keyword>
<keyword evidence="2" id="KW-0436">Ligase</keyword>
<gene>
    <name evidence="9" type="primary">cobB_1</name>
    <name evidence="9" type="ORF">MBCUT_08000</name>
</gene>
<keyword evidence="10" id="KW-1185">Reference proteome</keyword>
<evidence type="ECO:0000256" key="3">
    <source>
        <dbReference type="ARBA" id="ARBA00022741"/>
    </source>
</evidence>
<dbReference type="PROSITE" id="PS51273">
    <property type="entry name" value="GATASE_TYPE_1"/>
    <property type="match status" value="1"/>
</dbReference>
<dbReference type="Pfam" id="PF01656">
    <property type="entry name" value="CbiA"/>
    <property type="match status" value="1"/>
</dbReference>
<keyword evidence="4" id="KW-0067">ATP-binding</keyword>
<dbReference type="OrthoDB" id="26717at2157"/>
<evidence type="ECO:0000256" key="5">
    <source>
        <dbReference type="ARBA" id="ARBA00022842"/>
    </source>
</evidence>
<evidence type="ECO:0000256" key="4">
    <source>
        <dbReference type="ARBA" id="ARBA00022840"/>
    </source>
</evidence>
<dbReference type="InterPro" id="IPR027417">
    <property type="entry name" value="P-loop_NTPase"/>
</dbReference>
<sequence length="521" mass="57175">MMNIGLAYIKGSLPGFEDFGNLPTNIVKSNGLVNGIKAHKVLDGIIIPGGSIIEANSLGSDLEKELKKIASEGKFIIGICSGFQSLANQTDVGRKSPCPIIKKGIGLLDVDFSPLINNDRVEAYTKNDSFLTHKIKDNIRGFHSHTYGNIENNEIPIIYSKLRRANYSDVDSSVLSGVRNDDGNVIGTMIHGILDNNPLIVENVFNFLDATGETKKQIFEDNKKVKKVIKTELAINSGIAINYPVVINKGIVSTKKIANNDFSKSIHNSHNTCENNIPPTLMIGSTGSDSGKTFITTGIAGALTKKGFKVAILKVGPDVRDTIPALYLTKGKMEDFASIKIGHLGWMDIEETLKRVKKLDYDFVVIEGVMSVFTGLLNEKIPYSGVEIAISSNIPLLLVSGVNKGGIESAAIDLIAHSKILKEMGVNINGIILNKVYDMKIFNEIATFIENQTGVEEILAIPKIKLDERKTTPEVEINYDDFSLAALDTIEKYLDLETIIQMMPIPKFQGYLSFDEIKKYF</sequence>
<dbReference type="Pfam" id="PF07685">
    <property type="entry name" value="GATase_3"/>
    <property type="match status" value="1"/>
</dbReference>
<dbReference type="Gene3D" id="3.40.50.880">
    <property type="match status" value="1"/>
</dbReference>
<dbReference type="SUPFAM" id="SSF52317">
    <property type="entry name" value="Class I glutamine amidotransferase-like"/>
    <property type="match status" value="1"/>
</dbReference>
<evidence type="ECO:0000313" key="10">
    <source>
        <dbReference type="Proteomes" id="UP000077275"/>
    </source>
</evidence>
<dbReference type="InterPro" id="IPR011698">
    <property type="entry name" value="GATase_3"/>
</dbReference>
<dbReference type="GO" id="GO:0005524">
    <property type="term" value="F:ATP binding"/>
    <property type="evidence" value="ECO:0007669"/>
    <property type="project" value="UniProtKB-KW"/>
</dbReference>
<dbReference type="RefSeq" id="WP_067259192.1">
    <property type="nucleotide sequence ID" value="NZ_LWMW01000091.1"/>
</dbReference>
<feature type="domain" description="CobQ/CobB/MinD/ParA nucleotide binding" evidence="7">
    <location>
        <begin position="282"/>
        <end position="457"/>
    </location>
</feature>
<dbReference type="NCBIfam" id="NF004921">
    <property type="entry name" value="PRK06278.1"/>
    <property type="match status" value="1"/>
</dbReference>
<accession>A0A166EC79</accession>
<name>A0A166EC79_9EURY</name>
<evidence type="ECO:0000256" key="6">
    <source>
        <dbReference type="ARBA" id="ARBA00022962"/>
    </source>
</evidence>
<proteinExistence type="predicted"/>
<organism evidence="9 10">
    <name type="scientific">Methanobrevibacter cuticularis</name>
    <dbReference type="NCBI Taxonomy" id="47311"/>
    <lineage>
        <taxon>Archaea</taxon>
        <taxon>Methanobacteriati</taxon>
        <taxon>Methanobacteriota</taxon>
        <taxon>Methanomada group</taxon>
        <taxon>Methanobacteria</taxon>
        <taxon>Methanobacteriales</taxon>
        <taxon>Methanobacteriaceae</taxon>
        <taxon>Methanobrevibacter</taxon>
    </lineage>
</organism>
<dbReference type="GO" id="GO:0009236">
    <property type="term" value="P:cobalamin biosynthetic process"/>
    <property type="evidence" value="ECO:0007669"/>
    <property type="project" value="UniProtKB-UniPathway"/>
</dbReference>
<dbReference type="InterPro" id="IPR029062">
    <property type="entry name" value="Class_I_gatase-like"/>
</dbReference>
<dbReference type="GO" id="GO:0042242">
    <property type="term" value="F:cobyrinic acid a,c-diamide synthase activity"/>
    <property type="evidence" value="ECO:0007669"/>
    <property type="project" value="InterPro"/>
</dbReference>
<dbReference type="Proteomes" id="UP000077275">
    <property type="component" value="Unassembled WGS sequence"/>
</dbReference>
<dbReference type="SUPFAM" id="SSF52540">
    <property type="entry name" value="P-loop containing nucleoside triphosphate hydrolases"/>
    <property type="match status" value="1"/>
</dbReference>
<dbReference type="PATRIC" id="fig|47311.3.peg.882"/>
<keyword evidence="6" id="KW-0315">Glutamine amidotransferase</keyword>
<keyword evidence="5" id="KW-0460">Magnesium</keyword>
<evidence type="ECO:0000259" key="8">
    <source>
        <dbReference type="Pfam" id="PF07685"/>
    </source>
</evidence>
<comment type="cofactor">
    <cofactor evidence="1">
        <name>Mg(2+)</name>
        <dbReference type="ChEBI" id="CHEBI:18420"/>
    </cofactor>
</comment>
<dbReference type="PROSITE" id="PS51274">
    <property type="entry name" value="GATASE_COBBQ"/>
    <property type="match status" value="1"/>
</dbReference>
<dbReference type="STRING" id="47311.MBCUT_08000"/>
<dbReference type="PANTHER" id="PTHR43873">
    <property type="entry name" value="COBYRINATE A,C-DIAMIDE SYNTHASE"/>
    <property type="match status" value="1"/>
</dbReference>
<protein>
    <submittedName>
        <fullName evidence="9">Cobyrinic acid A,C-diamide synthase</fullName>
    </submittedName>
</protein>
<dbReference type="AlphaFoldDB" id="A0A166EC79"/>
<dbReference type="InterPro" id="IPR004484">
    <property type="entry name" value="CbiA/CobB_synth"/>
</dbReference>
<dbReference type="UniPathway" id="UPA00148"/>
<evidence type="ECO:0000259" key="7">
    <source>
        <dbReference type="Pfam" id="PF01656"/>
    </source>
</evidence>
<dbReference type="InterPro" id="IPR002586">
    <property type="entry name" value="CobQ/CobB/MinD/ParA_Nub-bd_dom"/>
</dbReference>